<dbReference type="InterPro" id="IPR016161">
    <property type="entry name" value="Ald_DH/histidinol_DH"/>
</dbReference>
<dbReference type="Gene3D" id="3.40.605.10">
    <property type="entry name" value="Aldehyde Dehydrogenase, Chain A, domain 1"/>
    <property type="match status" value="1"/>
</dbReference>
<evidence type="ECO:0000256" key="3">
    <source>
        <dbReference type="ARBA" id="ARBA00023027"/>
    </source>
</evidence>
<proteinExistence type="inferred from homology"/>
<dbReference type="RefSeq" id="WP_229813066.1">
    <property type="nucleotide sequence ID" value="NZ_BMRE01000032.1"/>
</dbReference>
<sequence length="479" mass="52555">MSPVRQIINPFDQSVLTEVEDQTREQAIQAIAKARNAFDHGDWQHSGPEHRAAVLNRIADLLERDKEDIARTETLDTGKTLVESRIDVDDVVAVFRYYGNLAGLLHPKIVQGTPPDVISRIDYEPVGVCGMIAPWNYPLLQISWKIAPALLAGNTLVAKPSEITPLTTIKLFELMREAGLPDGVANLVLGTGPEVGAPLSEHPDVDLISFTGSLATGQRIMASAAKTVKKVALELGGKNPNIVFADADIDTAVDYALTAAFFHAGQVCSSGTRLIVHTDIYDDFVNEVARRADKIKLGNGFDEDTESGPLVSAEHRAKVESYVEIAEQEGATLKAGGKRPDEPELQNGFFFRPTVYADCTRTMKLVQDETFGPIITAERFETEDEATFLGNDTDYGLAGGVWSQDLDKAQRVAKKLRHGTVWINEFGPYLPQAEWGGFKRSGVGRELGTAGLHEYTEPKHVYQNLKPAAQNWFARKDSQ</sequence>
<dbReference type="InterPro" id="IPR015590">
    <property type="entry name" value="Aldehyde_DH_dom"/>
</dbReference>
<evidence type="ECO:0000259" key="6">
    <source>
        <dbReference type="Pfam" id="PF00171"/>
    </source>
</evidence>
<reference evidence="8" key="1">
    <citation type="journal article" date="2019" name="Int. J. Syst. Evol. Microbiol.">
        <title>The Global Catalogue of Microorganisms (GCM) 10K type strain sequencing project: providing services to taxonomists for standard genome sequencing and annotation.</title>
        <authorList>
            <consortium name="The Broad Institute Genomics Platform"/>
            <consortium name="The Broad Institute Genome Sequencing Center for Infectious Disease"/>
            <person name="Wu L."/>
            <person name="Ma J."/>
        </authorList>
    </citation>
    <scope>NUCLEOTIDE SEQUENCE [LARGE SCALE GENOMIC DNA]</scope>
    <source>
        <strain evidence="8">JCM 3296</strain>
    </source>
</reference>
<dbReference type="PANTHER" id="PTHR43860">
    <property type="entry name" value="BETAINE ALDEHYDE DEHYDROGENASE"/>
    <property type="match status" value="1"/>
</dbReference>
<feature type="domain" description="Aldehyde dehydrogenase" evidence="6">
    <location>
        <begin position="6"/>
        <end position="461"/>
    </location>
</feature>
<gene>
    <name evidence="7" type="primary">gbsA</name>
    <name evidence="7" type="ORF">GCM10010178_59810</name>
</gene>
<keyword evidence="8" id="KW-1185">Reference proteome</keyword>
<dbReference type="InterPro" id="IPR016163">
    <property type="entry name" value="Ald_DH_C"/>
</dbReference>
<accession>A0ABQ2V269</accession>
<dbReference type="InterPro" id="IPR029510">
    <property type="entry name" value="Ald_DH_CS_GLU"/>
</dbReference>
<dbReference type="PROSITE" id="PS00687">
    <property type="entry name" value="ALDEHYDE_DEHYDR_GLU"/>
    <property type="match status" value="1"/>
</dbReference>
<evidence type="ECO:0000256" key="1">
    <source>
        <dbReference type="ARBA" id="ARBA00009986"/>
    </source>
</evidence>
<evidence type="ECO:0000313" key="7">
    <source>
        <dbReference type="EMBL" id="GGU59575.1"/>
    </source>
</evidence>
<evidence type="ECO:0000256" key="5">
    <source>
        <dbReference type="RuleBase" id="RU003345"/>
    </source>
</evidence>
<comment type="caution">
    <text evidence="7">The sequence shown here is derived from an EMBL/GenBank/DDBJ whole genome shotgun (WGS) entry which is preliminary data.</text>
</comment>
<evidence type="ECO:0000313" key="8">
    <source>
        <dbReference type="Proteomes" id="UP000649573"/>
    </source>
</evidence>
<name>A0ABQ2V269_9PSEU</name>
<keyword evidence="2 5" id="KW-0560">Oxidoreductase</keyword>
<dbReference type="Gene3D" id="3.40.309.10">
    <property type="entry name" value="Aldehyde Dehydrogenase, Chain A, domain 2"/>
    <property type="match status" value="1"/>
</dbReference>
<dbReference type="Pfam" id="PF00171">
    <property type="entry name" value="Aldedh"/>
    <property type="match status" value="1"/>
</dbReference>
<dbReference type="EMBL" id="BMRE01000032">
    <property type="protein sequence ID" value="GGU59575.1"/>
    <property type="molecule type" value="Genomic_DNA"/>
</dbReference>
<evidence type="ECO:0000256" key="2">
    <source>
        <dbReference type="ARBA" id="ARBA00023002"/>
    </source>
</evidence>
<dbReference type="SUPFAM" id="SSF53720">
    <property type="entry name" value="ALDH-like"/>
    <property type="match status" value="1"/>
</dbReference>
<feature type="active site" evidence="4">
    <location>
        <position position="234"/>
    </location>
</feature>
<evidence type="ECO:0000256" key="4">
    <source>
        <dbReference type="PROSITE-ProRule" id="PRU10007"/>
    </source>
</evidence>
<organism evidence="7 8">
    <name type="scientific">Lentzea flava</name>
    <dbReference type="NCBI Taxonomy" id="103732"/>
    <lineage>
        <taxon>Bacteria</taxon>
        <taxon>Bacillati</taxon>
        <taxon>Actinomycetota</taxon>
        <taxon>Actinomycetes</taxon>
        <taxon>Pseudonocardiales</taxon>
        <taxon>Pseudonocardiaceae</taxon>
        <taxon>Lentzea</taxon>
    </lineage>
</organism>
<dbReference type="InterPro" id="IPR016162">
    <property type="entry name" value="Ald_DH_N"/>
</dbReference>
<dbReference type="PANTHER" id="PTHR43860:SF2">
    <property type="entry name" value="BETAINE ALDEHYDE DEHYDROGENASE-RELATED"/>
    <property type="match status" value="1"/>
</dbReference>
<comment type="similarity">
    <text evidence="1 5">Belongs to the aldehyde dehydrogenase family.</text>
</comment>
<dbReference type="Proteomes" id="UP000649573">
    <property type="component" value="Unassembled WGS sequence"/>
</dbReference>
<keyword evidence="3" id="KW-0520">NAD</keyword>
<protein>
    <submittedName>
        <fullName evidence="7">Betaine aldehyde dehydrogenase</fullName>
    </submittedName>
</protein>